<dbReference type="Pfam" id="PF19583">
    <property type="entry name" value="ODP"/>
    <property type="match status" value="1"/>
</dbReference>
<dbReference type="Proteomes" id="UP000004198">
    <property type="component" value="Unassembled WGS sequence"/>
</dbReference>
<protein>
    <submittedName>
        <fullName evidence="2">Beta-lactamase domain protein</fullName>
    </submittedName>
</protein>
<dbReference type="Gene3D" id="3.60.15.10">
    <property type="entry name" value="Ribonuclease Z/Hydroxyacylglutathione hydrolase-like"/>
    <property type="match status" value="1"/>
</dbReference>
<dbReference type="eggNOG" id="COG0426">
    <property type="taxonomic scope" value="Bacteria"/>
</dbReference>
<dbReference type="RefSeq" id="WP_007061548.1">
    <property type="nucleotide sequence ID" value="NZ_ACVI01000042.1"/>
</dbReference>
<sequence>MIEISKDLYQSSAHIPFMHFTLHQYLLLTEEPVLVSTGTMQQAEQVLPEIKKLLNGKELKYILFPHIESDECGGLPVFLKEYPNVITVCSELSARELSGFGYKGEIQSKKHGELLTGNGFLFKFIDYPSEVHLQNGVVFYEETRKIFFSSDLMLRFGDAIGQTIDSSWKEEVGAINIERIPNENQLETLKNSLLEIEPKFIAVGHGFCVNCK</sequence>
<name>C6PV46_9CLOT</name>
<dbReference type="PATRIC" id="fig|536227.13.peg.5053"/>
<dbReference type="SUPFAM" id="SSF56281">
    <property type="entry name" value="Metallo-hydrolase/oxidoreductase"/>
    <property type="match status" value="1"/>
</dbReference>
<dbReference type="PANTHER" id="PTHR43717:SF1">
    <property type="entry name" value="ANAEROBIC NITRIC OXIDE REDUCTASE FLAVORUBREDOXIN"/>
    <property type="match status" value="1"/>
</dbReference>
<proteinExistence type="predicted"/>
<keyword evidence="3" id="KW-1185">Reference proteome</keyword>
<accession>C6PV46</accession>
<reference evidence="2 3" key="1">
    <citation type="submission" date="2009-06" db="EMBL/GenBank/DDBJ databases">
        <title>The draft genome of Clostridium carboxidivorans P7.</title>
        <authorList>
            <consortium name="US DOE Joint Genome Institute (JGI-PGF)"/>
            <person name="Lucas S."/>
            <person name="Copeland A."/>
            <person name="Lapidus A."/>
            <person name="Glavina del Rio T."/>
            <person name="Tice H."/>
            <person name="Bruce D."/>
            <person name="Goodwin L."/>
            <person name="Pitluck S."/>
            <person name="Larimer F."/>
            <person name="Land M.L."/>
            <person name="Hauser L."/>
            <person name="Hemme C.L."/>
        </authorList>
    </citation>
    <scope>NUCLEOTIDE SEQUENCE [LARGE SCALE GENOMIC DNA]</scope>
    <source>
        <strain evidence="2 3">P7</strain>
    </source>
</reference>
<dbReference type="InterPro" id="IPR045761">
    <property type="entry name" value="ODP_dom"/>
</dbReference>
<dbReference type="SMART" id="SM00849">
    <property type="entry name" value="Lactamase_B"/>
    <property type="match status" value="1"/>
</dbReference>
<feature type="domain" description="Metallo-beta-lactamase" evidence="1">
    <location>
        <begin position="21"/>
        <end position="205"/>
    </location>
</feature>
<dbReference type="STRING" id="536227.Ccar_24445"/>
<comment type="caution">
    <text evidence="2">The sequence shown here is derived from an EMBL/GenBank/DDBJ whole genome shotgun (WGS) entry which is preliminary data.</text>
</comment>
<dbReference type="PANTHER" id="PTHR43717">
    <property type="entry name" value="ANAEROBIC NITRIC OXIDE REDUCTASE FLAVORUBREDOXIN"/>
    <property type="match status" value="1"/>
</dbReference>
<gene>
    <name evidence="2" type="ORF">CcarbDRAFT_2663</name>
</gene>
<dbReference type="InterPro" id="IPR001279">
    <property type="entry name" value="Metallo-B-lactamas"/>
</dbReference>
<evidence type="ECO:0000313" key="2">
    <source>
        <dbReference type="EMBL" id="EET86864.1"/>
    </source>
</evidence>
<dbReference type="EMBL" id="ACVI01000042">
    <property type="protein sequence ID" value="EET86864.1"/>
    <property type="molecule type" value="Genomic_DNA"/>
</dbReference>
<evidence type="ECO:0000259" key="1">
    <source>
        <dbReference type="SMART" id="SM00849"/>
    </source>
</evidence>
<dbReference type="InterPro" id="IPR036866">
    <property type="entry name" value="RibonucZ/Hydroxyglut_hydro"/>
</dbReference>
<dbReference type="KEGG" id="cck:Ccar_24445"/>
<dbReference type="OrthoDB" id="9807946at2"/>
<organism evidence="2 3">
    <name type="scientific">Clostridium carboxidivorans P7</name>
    <dbReference type="NCBI Taxonomy" id="536227"/>
    <lineage>
        <taxon>Bacteria</taxon>
        <taxon>Bacillati</taxon>
        <taxon>Bacillota</taxon>
        <taxon>Clostridia</taxon>
        <taxon>Eubacteriales</taxon>
        <taxon>Clostridiaceae</taxon>
        <taxon>Clostridium</taxon>
    </lineage>
</organism>
<dbReference type="AlphaFoldDB" id="C6PV46"/>
<evidence type="ECO:0000313" key="3">
    <source>
        <dbReference type="Proteomes" id="UP000004198"/>
    </source>
</evidence>